<name>A0ABR2GK94_9EUKA</name>
<dbReference type="Proteomes" id="UP001470230">
    <property type="component" value="Unassembled WGS sequence"/>
</dbReference>
<evidence type="ECO:0000313" key="2">
    <source>
        <dbReference type="EMBL" id="KAK8834360.1"/>
    </source>
</evidence>
<feature type="region of interest" description="Disordered" evidence="1">
    <location>
        <begin position="313"/>
        <end position="333"/>
    </location>
</feature>
<evidence type="ECO:0000313" key="3">
    <source>
        <dbReference type="Proteomes" id="UP001470230"/>
    </source>
</evidence>
<sequence length="333" mass="36426">MNIYGIKDSANVTIKKKSDGRVFLYADYATTSTNEWKASNVYAKSKDVNAIRWDYGREGTLKLEFEIFDLKLISMLVGSEFEKGSNNICTREVLEVSSSHTLTLSEAPVESSLQVFKLDQDGITNMSELTVGDPSSSEDQYSVSDKTITVSETAFKEGDKISVFYVKPSEESRQLVINADKFAENFEVIGDTYIRGTDGVDEFVQIDFLNCKPKSNFTISMSASQGDLSEQTDLKNALDGKVDKEKGKGLSTNDYTDEEKNKLASAIRGVKGSGTLIPPDNNMIVDVTPSNIGAVPITRTINGRQLTSDITLFSHGAGDPSGGSDGDVYFKHT</sequence>
<reference evidence="2 3" key="1">
    <citation type="submission" date="2024-04" db="EMBL/GenBank/DDBJ databases">
        <title>Tritrichomonas musculus Genome.</title>
        <authorList>
            <person name="Alves-Ferreira E."/>
            <person name="Grigg M."/>
            <person name="Lorenzi H."/>
            <person name="Galac M."/>
        </authorList>
    </citation>
    <scope>NUCLEOTIDE SEQUENCE [LARGE SCALE GENOMIC DNA]</scope>
    <source>
        <strain evidence="2 3">EAF2021</strain>
    </source>
</reference>
<gene>
    <name evidence="2" type="ORF">M9Y10_031324</name>
</gene>
<evidence type="ECO:0000256" key="1">
    <source>
        <dbReference type="SAM" id="MobiDB-lite"/>
    </source>
</evidence>
<organism evidence="2 3">
    <name type="scientific">Tritrichomonas musculus</name>
    <dbReference type="NCBI Taxonomy" id="1915356"/>
    <lineage>
        <taxon>Eukaryota</taxon>
        <taxon>Metamonada</taxon>
        <taxon>Parabasalia</taxon>
        <taxon>Tritrichomonadida</taxon>
        <taxon>Tritrichomonadidae</taxon>
        <taxon>Tritrichomonas</taxon>
    </lineage>
</organism>
<keyword evidence="3" id="KW-1185">Reference proteome</keyword>
<accession>A0ABR2GK94</accession>
<proteinExistence type="predicted"/>
<dbReference type="EMBL" id="JAPFFF010000421">
    <property type="protein sequence ID" value="KAK8834360.1"/>
    <property type="molecule type" value="Genomic_DNA"/>
</dbReference>
<protein>
    <submittedName>
        <fullName evidence="2">Uncharacterized protein</fullName>
    </submittedName>
</protein>
<comment type="caution">
    <text evidence="2">The sequence shown here is derived from an EMBL/GenBank/DDBJ whole genome shotgun (WGS) entry which is preliminary data.</text>
</comment>